<feature type="region of interest" description="Disordered" evidence="1">
    <location>
        <begin position="1"/>
        <end position="31"/>
    </location>
</feature>
<protein>
    <submittedName>
        <fullName evidence="2">Uncharacterized protein</fullName>
    </submittedName>
</protein>
<evidence type="ECO:0000256" key="1">
    <source>
        <dbReference type="SAM" id="MobiDB-lite"/>
    </source>
</evidence>
<reference evidence="2 3" key="1">
    <citation type="submission" date="2023-01" db="EMBL/GenBank/DDBJ databases">
        <authorList>
            <person name="Whitehead M."/>
        </authorList>
    </citation>
    <scope>NUCLEOTIDE SEQUENCE [LARGE SCALE GENOMIC DNA]</scope>
</reference>
<proteinExistence type="predicted"/>
<evidence type="ECO:0000313" key="2">
    <source>
        <dbReference type="EMBL" id="CAI6368419.1"/>
    </source>
</evidence>
<dbReference type="EMBL" id="CARXXK010000005">
    <property type="protein sequence ID" value="CAI6368419.1"/>
    <property type="molecule type" value="Genomic_DNA"/>
</dbReference>
<organism evidence="2 3">
    <name type="scientific">Macrosiphum euphorbiae</name>
    <name type="common">potato aphid</name>
    <dbReference type="NCBI Taxonomy" id="13131"/>
    <lineage>
        <taxon>Eukaryota</taxon>
        <taxon>Metazoa</taxon>
        <taxon>Ecdysozoa</taxon>
        <taxon>Arthropoda</taxon>
        <taxon>Hexapoda</taxon>
        <taxon>Insecta</taxon>
        <taxon>Pterygota</taxon>
        <taxon>Neoptera</taxon>
        <taxon>Paraneoptera</taxon>
        <taxon>Hemiptera</taxon>
        <taxon>Sternorrhyncha</taxon>
        <taxon>Aphidomorpha</taxon>
        <taxon>Aphidoidea</taxon>
        <taxon>Aphididae</taxon>
        <taxon>Macrosiphini</taxon>
        <taxon>Macrosiphum</taxon>
    </lineage>
</organism>
<keyword evidence="3" id="KW-1185">Reference proteome</keyword>
<dbReference type="Proteomes" id="UP001160148">
    <property type="component" value="Unassembled WGS sequence"/>
</dbReference>
<accession>A0AAV0XIH4</accession>
<feature type="compositionally biased region" description="Basic residues" evidence="1">
    <location>
        <begin position="1"/>
        <end position="10"/>
    </location>
</feature>
<evidence type="ECO:0000313" key="3">
    <source>
        <dbReference type="Proteomes" id="UP001160148"/>
    </source>
</evidence>
<name>A0AAV0XIH4_9HEMI</name>
<gene>
    <name evidence="2" type="ORF">MEUPH1_LOCUS22780</name>
</gene>
<sequence>MTSTPKKLKPSFRSFKNSECKSSDVDDDDDVEGGNLVAITNESFVAGKQNEIGIQCELGSEVLKSHHDLSLNLSLDEFSTSEDESFEVYDEDIEVLQTGKNAIRKSKEIENDSCYIVFWESLSILFTRCHYCNAKVENIHNYTKGAMLAVQTIVYVKIDIFSN</sequence>
<comment type="caution">
    <text evidence="2">The sequence shown here is derived from an EMBL/GenBank/DDBJ whole genome shotgun (WGS) entry which is preliminary data.</text>
</comment>
<dbReference type="AlphaFoldDB" id="A0AAV0XIH4"/>